<accession>A0ABY8WD07</accession>
<dbReference type="RefSeq" id="WP_284916053.1">
    <property type="nucleotide sequence ID" value="NZ_CP126980.1"/>
</dbReference>
<proteinExistence type="predicted"/>
<keyword evidence="1" id="KW-0472">Membrane</keyword>
<gene>
    <name evidence="2" type="ORF">ACTOB_006866</name>
</gene>
<organism evidence="2 3">
    <name type="scientific">Actinoplanes oblitus</name>
    <dbReference type="NCBI Taxonomy" id="3040509"/>
    <lineage>
        <taxon>Bacteria</taxon>
        <taxon>Bacillati</taxon>
        <taxon>Actinomycetota</taxon>
        <taxon>Actinomycetes</taxon>
        <taxon>Micromonosporales</taxon>
        <taxon>Micromonosporaceae</taxon>
        <taxon>Actinoplanes</taxon>
    </lineage>
</organism>
<evidence type="ECO:0000313" key="3">
    <source>
        <dbReference type="Proteomes" id="UP001240150"/>
    </source>
</evidence>
<dbReference type="EMBL" id="CP126980">
    <property type="protein sequence ID" value="WIM94812.1"/>
    <property type="molecule type" value="Genomic_DNA"/>
</dbReference>
<feature type="transmembrane region" description="Helical" evidence="1">
    <location>
        <begin position="36"/>
        <end position="57"/>
    </location>
</feature>
<keyword evidence="3" id="KW-1185">Reference proteome</keyword>
<evidence type="ECO:0000313" key="2">
    <source>
        <dbReference type="EMBL" id="WIM94812.1"/>
    </source>
</evidence>
<keyword evidence="1" id="KW-0812">Transmembrane</keyword>
<feature type="transmembrane region" description="Helical" evidence="1">
    <location>
        <begin position="5"/>
        <end position="24"/>
    </location>
</feature>
<protein>
    <submittedName>
        <fullName evidence="2">Uncharacterized protein</fullName>
    </submittedName>
</protein>
<name>A0ABY8WD07_9ACTN</name>
<evidence type="ECO:0000256" key="1">
    <source>
        <dbReference type="SAM" id="Phobius"/>
    </source>
</evidence>
<dbReference type="Proteomes" id="UP001240150">
    <property type="component" value="Chromosome"/>
</dbReference>
<reference evidence="2 3" key="1">
    <citation type="submission" date="2023-06" db="EMBL/GenBank/DDBJ databases">
        <authorList>
            <person name="Yushchuk O."/>
            <person name="Binda E."/>
            <person name="Ruckert-Reed C."/>
            <person name="Fedorenko V."/>
            <person name="Kalinowski J."/>
            <person name="Marinelli F."/>
        </authorList>
    </citation>
    <scope>NUCLEOTIDE SEQUENCE [LARGE SCALE GENOMIC DNA]</scope>
    <source>
        <strain evidence="2 3">NRRL 3884</strain>
    </source>
</reference>
<keyword evidence="1" id="KW-1133">Transmembrane helix</keyword>
<sequence>MPNRFCVLVVFLELAIIAALIAGWLSDAAGASVNQIVTAGAGAFSGTLLLTVTIWAAMFKMEKTSRRVER</sequence>